<organism evidence="3 4">
    <name type="scientific">Symbiodinium microadriaticum</name>
    <name type="common">Dinoflagellate</name>
    <name type="synonym">Zooxanthella microadriatica</name>
    <dbReference type="NCBI Taxonomy" id="2951"/>
    <lineage>
        <taxon>Eukaryota</taxon>
        <taxon>Sar</taxon>
        <taxon>Alveolata</taxon>
        <taxon>Dinophyceae</taxon>
        <taxon>Suessiales</taxon>
        <taxon>Symbiodiniaceae</taxon>
        <taxon>Symbiodinium</taxon>
    </lineage>
</organism>
<protein>
    <submittedName>
        <fullName evidence="3">Copia protein</fullName>
    </submittedName>
</protein>
<keyword evidence="4" id="KW-1185">Reference proteome</keyword>
<feature type="compositionally biased region" description="Polar residues" evidence="1">
    <location>
        <begin position="306"/>
        <end position="320"/>
    </location>
</feature>
<dbReference type="Gene3D" id="3.30.420.10">
    <property type="entry name" value="Ribonuclease H-like superfamily/Ribonuclease H"/>
    <property type="match status" value="1"/>
</dbReference>
<feature type="compositionally biased region" description="Low complexity" evidence="1">
    <location>
        <begin position="279"/>
        <end position="303"/>
    </location>
</feature>
<feature type="compositionally biased region" description="Basic residues" evidence="1">
    <location>
        <begin position="424"/>
        <end position="435"/>
    </location>
</feature>
<reference evidence="3 4" key="1">
    <citation type="submission" date="2016-02" db="EMBL/GenBank/DDBJ databases">
        <title>Genome analysis of coral dinoflagellate symbionts highlights evolutionary adaptations to a symbiotic lifestyle.</title>
        <authorList>
            <person name="Aranda M."/>
            <person name="Li Y."/>
            <person name="Liew Y.J."/>
            <person name="Baumgarten S."/>
            <person name="Simakov O."/>
            <person name="Wilson M."/>
            <person name="Piel J."/>
            <person name="Ashoor H."/>
            <person name="Bougouffa S."/>
            <person name="Bajic V.B."/>
            <person name="Ryu T."/>
            <person name="Ravasi T."/>
            <person name="Bayer T."/>
            <person name="Micklem G."/>
            <person name="Kim H."/>
            <person name="Bhak J."/>
            <person name="Lajeunesse T.C."/>
            <person name="Voolstra C.R."/>
        </authorList>
    </citation>
    <scope>NUCLEOTIDE SEQUENCE [LARGE SCALE GENOMIC DNA]</scope>
    <source>
        <strain evidence="3 4">CCMP2467</strain>
    </source>
</reference>
<feature type="region of interest" description="Disordered" evidence="1">
    <location>
        <begin position="272"/>
        <end position="332"/>
    </location>
</feature>
<gene>
    <name evidence="3" type="primary">GIP</name>
    <name evidence="3" type="ORF">AK812_SmicGene27459</name>
</gene>
<dbReference type="EMBL" id="LSRX01000688">
    <property type="protein sequence ID" value="OLP90914.1"/>
    <property type="molecule type" value="Genomic_DNA"/>
</dbReference>
<evidence type="ECO:0000313" key="4">
    <source>
        <dbReference type="Proteomes" id="UP000186817"/>
    </source>
</evidence>
<feature type="region of interest" description="Disordered" evidence="1">
    <location>
        <begin position="802"/>
        <end position="889"/>
    </location>
</feature>
<comment type="caution">
    <text evidence="3">The sequence shown here is derived from an EMBL/GenBank/DDBJ whole genome shotgun (WGS) entry which is preliminary data.</text>
</comment>
<feature type="region of interest" description="Disordered" evidence="1">
    <location>
        <begin position="407"/>
        <end position="457"/>
    </location>
</feature>
<feature type="compositionally biased region" description="Acidic residues" evidence="1">
    <location>
        <begin position="1"/>
        <end position="11"/>
    </location>
</feature>
<dbReference type="PROSITE" id="PS50994">
    <property type="entry name" value="INTEGRASE"/>
    <property type="match status" value="1"/>
</dbReference>
<accession>A0A1Q9D6V4</accession>
<feature type="compositionally biased region" description="Basic and acidic residues" evidence="1">
    <location>
        <begin position="410"/>
        <end position="423"/>
    </location>
</feature>
<evidence type="ECO:0000313" key="3">
    <source>
        <dbReference type="EMBL" id="OLP90914.1"/>
    </source>
</evidence>
<feature type="region of interest" description="Disordered" evidence="1">
    <location>
        <begin position="762"/>
        <end position="782"/>
    </location>
</feature>
<evidence type="ECO:0000256" key="1">
    <source>
        <dbReference type="SAM" id="MobiDB-lite"/>
    </source>
</evidence>
<name>A0A1Q9D6V4_SYMMI</name>
<dbReference type="InterPro" id="IPR036875">
    <property type="entry name" value="Znf_CCHC_sf"/>
</dbReference>
<feature type="region of interest" description="Disordered" evidence="1">
    <location>
        <begin position="2707"/>
        <end position="2819"/>
    </location>
</feature>
<dbReference type="SUPFAM" id="SSF57756">
    <property type="entry name" value="Retrovirus zinc finger-like domains"/>
    <property type="match status" value="1"/>
</dbReference>
<sequence length="2841" mass="313366">MAAPNFDDDLFDFTGPASIGAASSEDESAESALPADSPEGAGAAVNEPAGGAGEDAPSHSSGRRKRGTRGGASSKDQAGEKKWRSGAIPQAPGFDGDVERNPYCLRHYKRRLNRWVRITREFLPPGEQALRALEQLSGEAELEFEEVPDDRFDNDNGIKLLLEDLEAAFGEREIFRQGGVIREFESICRLQGESVTAFVRRFQLLERKLQDSRVPSYPEQARTIKLLDGLKLDERAVASLLLAAGNKYQMKPILEAIRVQYPPGMSVTGLPRGLSTLNSRSSRASSSRASSFRSSSTASTRRSGQAGRSTRWSQWNTDWQETIPEGDDDAVIPEEDVNDYQAEEAEENEPNAEMEYQEDEDEEMIPEVETYTEDVPDGEVSALLAAAEALTVTSKKLAGLVQSRGYYQNHDNKGKGKSGDKGKGKFKGKKGKGKGKISSSKGKVSSKGTGKGAGSADRQSRLRGSLCLGCGSSDHWIRDCPHVNTYQAQVASADVELDPEGTPVVNVSSTWMIQVNDFESESDEEKDVVYQVPRPPSILLSTCEDASFLIADTGCQRQVAGHKWHVQKQSELQLVPLRFPEVCKFSFGPSQGVPSQGRWLYPAGIAGELVMLGVSEVKVDAPGLLSRPAMEALGAVPDLLEGRVTFKALNGRSTKLYLSPCGHLALRVDEWPEGECDVQAMSESATFGKRGPPDVVHPRAFPPERVKLEVIGNSKAAKALPDALQDQIRSSSMAAPLASDHEPPAGICVHNAASSSDVLSNSLEATPQGRNPPALLRTLLSGNHAHDPGCHGSILGTTVEQVPTGSSTLRPHRGSRDQSVRSRGDSSQDLRQLRFSLGADADGRGLGSGAKSEPKREDSLGNYGLATTEADVAGQGQGKSKSSRTTKRGSIGKVVTALIGLLAGTIAGQSIGATTPTIEDGFESESDNGAVSDEWTKENATSAMAWKYPRELRHGGYEHDFVAVPGERRHHASLAEDSVQGRHVHDPGRGRSDPPRPARRRQSVGGTHAPGRLGRGPGRRPPGGDATTISGTLSSEDDMILLKGSPDNPLGPEDRGCFRLKSGTRKRLAGAAKALFDAWKIEHKVYTTRVEACRRLRKYGADMIEIVEVDGGQVSEHALTAGLRVLQPIQLSGEDVTAGIEADDYLHGMLVKRMPYLIVWCRCPQRDGVRDTARRMTQILFKLHSKGVHFLIYYHGDPEFWERSENKALRGLPGVQLLRTPAGHTYLSSLGDVLGALREKDTPSTTTLSQTIVHGLRDSLKSAGDERWCHGTHDRDALPGEAPIWISGVNRDDTSDDFMLSWEPPGEVVFGTWFLDINRHHESWKPLLLEAEKRLRGLTTASITLKASPFLEQVKALVPWKLKKVQIFRAPKQRRLPQDVLMDGVQHRGAALMYNDETIALEAEAISTIINTPSGKYATPVRVCIYFYGDAPSTSLNPEENAQPEAERKPNNRQPQPDDADKMLPGQAGYRDISFPGSDAPTWVHQVLRRMHTNLGHPPREVLVRQLATAGASEVAVRAARKLRCETCLRVSPPHQPRTTKAVQARRFNDRVCMDIIYIKDIRGGTHLFLNLVDDGTVYQAATRLNSRSEEAVITALVNGWFTYFGPPDELAIDAEGAFRGMRFETLNAQLNVAVRCVPPDSHWQLGRAERHGQALKYNSARLIHQFAALTPSEVNVCVLMACYAKNRLVRRSGSSPNQWVFGRDPKLPASLLSDGGSIESAQVTTDSERLMQLEAIRTQALMNHHRYEAHESLRTALLRKSRPYRGAFTPGQKVAYYRKSSQMGDGEGSIEGYRQGIVLALDRNPSSNVAVNIWIRNSRGRLVQCSPEQCRPIAGEQEWWVPDEQDLEVLKNCDEDLRIHPRAFRAVGDRPSPADDRSLLDKSAEMDKSLNELPADDSSKLDAAFDFGSPVPATPVAPATPTAQDCGEQYRIFPKVKEREAFDNIVGLPRQQGEFVPPEYHFDKTDEIDYYQTPADALVTRRPPSTRMGWFAVRGADQPEDPPMEIPDYQSLMSGSGTLTLGYFSHGRQLGFTKDTWRHQHLARYLAKYLRFHGMQGDISSVFIACNVHSMYHKDRHNSRGSLNWQISHGDYVGGDLWVEREDHDHKYHLMTERMVCGRARFGYVLDTRRRLQAFRPDRHHGSDDFVGNRYVITAYKTRLVQAAPVEHLRELKALNFQTHEKTDGAQVMIANNAPLYSEVTSESYVPVTSAYPVKEQTSASSTTERVIALESSSEEEGHDGSFETRRAELQARKKEIHWRSLTEEEIPAFVEAVRKEWAEWERWSSCKEVRVGANEAVPVWRIKEVLYRLSVLKNLGWRQHSLDPCLFLWREHQQVLAVLGLHVDDLIAAALPGHEEILKQVEASFTWGAPWVSEDFTFIGRRVQQHEDGSVTVDQATYVNDIPTTKVKLPEDTLLSSHPELVTEFRSGIGSLQWLSSTTRGDVAADVSLVQRPPKELTVADLKEVNSVLRYVKATPDAKIRIVHIPPESLVFVAYGDSGFANAPNNKSQGGLVIVATDRRALREPCEASLLEWKSYRHQRVLRSTLAAEASALDRSHDHARFMAMVFSEMAYGDYVATENERAKHEVVPVTDARSLWDAVHRSSFGSEAFAQDRRSASSEPQDVHIRDPGSPATNFEVTGREEAPDDSECMEGQGAIKTETSGHPPTPRQVRIQADSRQAYSPEVTEALRERVAMLETLLAKGSPLKVGKGLPAPRQDEESSSRTLSEDSVAARSAPVRTPVASQRSRSVRISNQSSCFDSKSGGGSPRHEASDSSKHSVEKTGKADSEGTSDIAEGEIAPKSAAEQGGMEGTDGWMDGWMVGWTDGWMDGWMEECLND</sequence>
<feature type="compositionally biased region" description="Basic and acidic residues" evidence="1">
    <location>
        <begin position="2770"/>
        <end position="2790"/>
    </location>
</feature>
<feature type="compositionally biased region" description="Basic and acidic residues" evidence="1">
    <location>
        <begin position="2613"/>
        <end position="2630"/>
    </location>
</feature>
<feature type="compositionally biased region" description="Basic and acidic residues" evidence="1">
    <location>
        <begin position="814"/>
        <end position="832"/>
    </location>
</feature>
<feature type="compositionally biased region" description="Polar residues" evidence="1">
    <location>
        <begin position="2744"/>
        <end position="2762"/>
    </location>
</feature>
<dbReference type="InterPro" id="IPR036397">
    <property type="entry name" value="RNaseH_sf"/>
</dbReference>
<dbReference type="OrthoDB" id="425040at2759"/>
<evidence type="ECO:0000259" key="2">
    <source>
        <dbReference type="PROSITE" id="PS50994"/>
    </source>
</evidence>
<dbReference type="GO" id="GO:0008270">
    <property type="term" value="F:zinc ion binding"/>
    <property type="evidence" value="ECO:0007669"/>
    <property type="project" value="InterPro"/>
</dbReference>
<proteinExistence type="predicted"/>
<feature type="domain" description="Integrase catalytic" evidence="2">
    <location>
        <begin position="1533"/>
        <end position="1705"/>
    </location>
</feature>
<dbReference type="Proteomes" id="UP000186817">
    <property type="component" value="Unassembled WGS sequence"/>
</dbReference>
<feature type="compositionally biased region" description="Low complexity" evidence="1">
    <location>
        <begin position="30"/>
        <end position="39"/>
    </location>
</feature>
<dbReference type="InterPro" id="IPR012337">
    <property type="entry name" value="RNaseH-like_sf"/>
</dbReference>
<dbReference type="GO" id="GO:0003676">
    <property type="term" value="F:nucleic acid binding"/>
    <property type="evidence" value="ECO:0007669"/>
    <property type="project" value="InterPro"/>
</dbReference>
<feature type="region of interest" description="Disordered" evidence="1">
    <location>
        <begin position="1"/>
        <end position="96"/>
    </location>
</feature>
<dbReference type="SUPFAM" id="SSF53098">
    <property type="entry name" value="Ribonuclease H-like"/>
    <property type="match status" value="1"/>
</dbReference>
<feature type="compositionally biased region" description="Low complexity" evidence="1">
    <location>
        <begin position="436"/>
        <end position="448"/>
    </location>
</feature>
<feature type="region of interest" description="Disordered" evidence="1">
    <location>
        <begin position="974"/>
        <end position="1054"/>
    </location>
</feature>
<dbReference type="InterPro" id="IPR001584">
    <property type="entry name" value="Integrase_cat-core"/>
</dbReference>
<feature type="region of interest" description="Disordered" evidence="1">
    <location>
        <begin position="1435"/>
        <end position="1468"/>
    </location>
</feature>
<feature type="region of interest" description="Disordered" evidence="1">
    <location>
        <begin position="2610"/>
        <end position="2682"/>
    </location>
</feature>
<feature type="compositionally biased region" description="Basic and acidic residues" evidence="1">
    <location>
        <begin position="979"/>
        <end position="996"/>
    </location>
</feature>
<dbReference type="GO" id="GO:0015074">
    <property type="term" value="P:DNA integration"/>
    <property type="evidence" value="ECO:0007669"/>
    <property type="project" value="InterPro"/>
</dbReference>